<organism evidence="5 6">
    <name type="scientific">Candidatus Aphodosoma intestinipullorum</name>
    <dbReference type="NCBI Taxonomy" id="2840674"/>
    <lineage>
        <taxon>Bacteria</taxon>
        <taxon>Pseudomonadati</taxon>
        <taxon>Bacteroidota</taxon>
        <taxon>Bacteroidia</taxon>
        <taxon>Bacteroidales</taxon>
        <taxon>Candidatus Aphodosoma</taxon>
    </lineage>
</organism>
<sequence length="399" mass="44838">MKKIFLCALALLGTFGLNAQTTEQKPEEKEEGFVFTTVKENPITSIKDQHRSSTCWSFSALGFIEAELLRQGKGEYDFSEMYVVHHTMVDRAVNYVRLHGASSFAPGGAFSDILYCIDNYGLVLQEDMPGIMYGDSLPTHNELDAVAGAYVDAIAKGNHKKLTPVWKEGLSAIYDTYLGECSETIEVDGKQMTPKEFTESLGLKSSDYVSLTSYTHHPFYTQFAIEIQDNWRNALSYNLPIDELMEVMRYAIENGYTFAWGSDVSEQGFTRDGIAVMPDAARGAELTGSDMARWTGMTPADKRKELTSRPLPEVEVTQEMRQEAFDNWETTDDHGMLIYGIAKDQNGKPYFMVKNSWGFSGKYNGIWYASEAFVKYKTMNIVLHKDALPKAIAKKLGIK</sequence>
<keyword evidence="3" id="KW-0732">Signal</keyword>
<comment type="similarity">
    <text evidence="1">Belongs to the peptidase C1 family.</text>
</comment>
<feature type="domain" description="Peptidase C1A papain C-terminal" evidence="4">
    <location>
        <begin position="40"/>
        <end position="85"/>
    </location>
</feature>
<evidence type="ECO:0000256" key="1">
    <source>
        <dbReference type="PIRNR" id="PIRNR005700"/>
    </source>
</evidence>
<keyword evidence="1" id="KW-0788">Thiol protease</keyword>
<dbReference type="InterPro" id="IPR038765">
    <property type="entry name" value="Papain-like_cys_pep_sf"/>
</dbReference>
<dbReference type="GO" id="GO:0006508">
    <property type="term" value="P:proteolysis"/>
    <property type="evidence" value="ECO:0007669"/>
    <property type="project" value="UniProtKB-KW"/>
</dbReference>
<feature type="active site" evidence="2">
    <location>
        <position position="355"/>
    </location>
</feature>
<accession>A0A940IF81</accession>
<protein>
    <recommendedName>
        <fullName evidence="1">Aminopeptidase</fullName>
    </recommendedName>
</protein>
<evidence type="ECO:0000259" key="4">
    <source>
        <dbReference type="Pfam" id="PF00112"/>
    </source>
</evidence>
<dbReference type="Pfam" id="PF00112">
    <property type="entry name" value="Peptidase_C1"/>
    <property type="match status" value="1"/>
</dbReference>
<keyword evidence="1 5" id="KW-0031">Aminopeptidase</keyword>
<name>A0A940IF81_9BACT</name>
<dbReference type="InterPro" id="IPR004134">
    <property type="entry name" value="Peptidase_C1B"/>
</dbReference>
<gene>
    <name evidence="5" type="ORF">IAC51_07250</name>
</gene>
<evidence type="ECO:0000313" key="5">
    <source>
        <dbReference type="EMBL" id="MBO8440429.1"/>
    </source>
</evidence>
<evidence type="ECO:0000256" key="2">
    <source>
        <dbReference type="PIRSR" id="PIRSR005700-1"/>
    </source>
</evidence>
<feature type="chain" id="PRO_5036821675" description="Aminopeptidase" evidence="3">
    <location>
        <begin position="20"/>
        <end position="399"/>
    </location>
</feature>
<reference evidence="5" key="2">
    <citation type="journal article" date="2021" name="PeerJ">
        <title>Extensive microbial diversity within the chicken gut microbiome revealed by metagenomics and culture.</title>
        <authorList>
            <person name="Gilroy R."/>
            <person name="Ravi A."/>
            <person name="Getino M."/>
            <person name="Pursley I."/>
            <person name="Horton D.L."/>
            <person name="Alikhan N.F."/>
            <person name="Baker D."/>
            <person name="Gharbi K."/>
            <person name="Hall N."/>
            <person name="Watson M."/>
            <person name="Adriaenssens E.M."/>
            <person name="Foster-Nyarko E."/>
            <person name="Jarju S."/>
            <person name="Secka A."/>
            <person name="Antonio M."/>
            <person name="Oren A."/>
            <person name="Chaudhuri R.R."/>
            <person name="La Ragione R."/>
            <person name="Hildebrand F."/>
            <person name="Pallen M.J."/>
        </authorList>
    </citation>
    <scope>NUCLEOTIDE SEQUENCE</scope>
    <source>
        <strain evidence="5">3924</strain>
    </source>
</reference>
<feature type="active site" evidence="2">
    <location>
        <position position="334"/>
    </location>
</feature>
<proteinExistence type="inferred from homology"/>
<feature type="signal peptide" evidence="3">
    <location>
        <begin position="1"/>
        <end position="19"/>
    </location>
</feature>
<feature type="active site" evidence="2">
    <location>
        <position position="55"/>
    </location>
</feature>
<dbReference type="Pfam" id="PF03051">
    <property type="entry name" value="Peptidase_C1_2"/>
    <property type="match status" value="2"/>
</dbReference>
<dbReference type="GO" id="GO:0070005">
    <property type="term" value="F:cysteine-type aminopeptidase activity"/>
    <property type="evidence" value="ECO:0007669"/>
    <property type="project" value="InterPro"/>
</dbReference>
<keyword evidence="1" id="KW-0645">Protease</keyword>
<comment type="caution">
    <text evidence="5">The sequence shown here is derived from an EMBL/GenBank/DDBJ whole genome shotgun (WGS) entry which is preliminary data.</text>
</comment>
<dbReference type="AlphaFoldDB" id="A0A940IF81"/>
<dbReference type="Proteomes" id="UP000712007">
    <property type="component" value="Unassembled WGS sequence"/>
</dbReference>
<dbReference type="EMBL" id="JADIMV010000127">
    <property type="protein sequence ID" value="MBO8440429.1"/>
    <property type="molecule type" value="Genomic_DNA"/>
</dbReference>
<dbReference type="SUPFAM" id="SSF54001">
    <property type="entry name" value="Cysteine proteinases"/>
    <property type="match status" value="1"/>
</dbReference>
<dbReference type="PIRSF" id="PIRSF005700">
    <property type="entry name" value="PepC"/>
    <property type="match status" value="1"/>
</dbReference>
<dbReference type="InterPro" id="IPR000668">
    <property type="entry name" value="Peptidase_C1A_C"/>
</dbReference>
<evidence type="ECO:0000313" key="6">
    <source>
        <dbReference type="Proteomes" id="UP000712007"/>
    </source>
</evidence>
<dbReference type="Gene3D" id="3.90.70.10">
    <property type="entry name" value="Cysteine proteinases"/>
    <property type="match status" value="1"/>
</dbReference>
<reference evidence="5" key="1">
    <citation type="submission" date="2020-10" db="EMBL/GenBank/DDBJ databases">
        <authorList>
            <person name="Gilroy R."/>
        </authorList>
    </citation>
    <scope>NUCLEOTIDE SEQUENCE</scope>
    <source>
        <strain evidence="5">3924</strain>
    </source>
</reference>
<evidence type="ECO:0000256" key="3">
    <source>
        <dbReference type="SAM" id="SignalP"/>
    </source>
</evidence>
<keyword evidence="1" id="KW-0378">Hydrolase</keyword>